<feature type="compositionally biased region" description="Polar residues" evidence="7">
    <location>
        <begin position="243"/>
        <end position="262"/>
    </location>
</feature>
<evidence type="ECO:0000256" key="1">
    <source>
        <dbReference type="ARBA" id="ARBA00004604"/>
    </source>
</evidence>
<feature type="compositionally biased region" description="Basic and acidic residues" evidence="7">
    <location>
        <begin position="327"/>
        <end position="339"/>
    </location>
</feature>
<dbReference type="GO" id="GO:0005732">
    <property type="term" value="C:sno(s)RNA-containing ribonucleoprotein complex"/>
    <property type="evidence" value="ECO:0007669"/>
    <property type="project" value="InterPro"/>
</dbReference>
<feature type="compositionally biased region" description="Basic and acidic residues" evidence="7">
    <location>
        <begin position="82"/>
        <end position="95"/>
    </location>
</feature>
<evidence type="ECO:0000256" key="7">
    <source>
        <dbReference type="SAM" id="MobiDB-lite"/>
    </source>
</evidence>
<dbReference type="Pfam" id="PF04006">
    <property type="entry name" value="Mpp10"/>
    <property type="match status" value="1"/>
</dbReference>
<feature type="region of interest" description="Disordered" evidence="7">
    <location>
        <begin position="540"/>
        <end position="584"/>
    </location>
</feature>
<feature type="compositionally biased region" description="Basic and acidic residues" evidence="7">
    <location>
        <begin position="31"/>
        <end position="50"/>
    </location>
</feature>
<comment type="subcellular location">
    <subcellularLocation>
        <location evidence="1">Nucleus</location>
        <location evidence="1">Nucleolus</location>
    </subcellularLocation>
</comment>
<sequence>MVQTRSASKAESSSLNGAELKLLKTIYIGKSDRANVEEGTSAKDEAREATKGLNTEEQLEAVVEPCGSNDVAESETVSCPESGKEKSTEESKETDDVIVVWSSAKPNDQSDSNATSPPRQTLQSQSCKNDQSVDPVEDSLPLKRHRSVMSSSRKKANQNQTKKSDILLTPTRRSRRLASEEPETFSIESLPIDLGGTRHYSKSGNESAEEEPKQKVSDEGAGGSLQRVTATSSIKVIAEEPNELNSSLLCQSNGSDETTVKNGKQMVDKKEDKRLVDNKFDDKTEGSDSKNSPIQASSDDSSSKVTSNNLEEDKQLEMPKRTTPNKELPKDDFVHENVKDQISSEVVVEVKNGDEVPKSKKVLSEEAENDSAAVMETYDNEKDGHMDPAKNSNRSSNTTVIGILAAGAGSGGGKEKKQKSVVTLEQKSRAKKAINNTNVVPKRTLETLSADYFPDWDETSLINQRRADSLELVVDKCIEKAYSLLVSNVGDKNCCSAHSLVPLNDEVMWQQLNEHNRKLKRLFYKLKHLFKQGSLSKSESALKHSDEVDRDIYSNPDEEEGEEDLDESIGESYEGNEAPEEENTEDKLFNLGAEDLKNLDSELKQLDEDGEASQEGESGEDEKPVERTYRKTVVDDQFFSLGEMEAYLDEQENKGKDAEAINIFEEVDDDDKEDAVADYHYAEFYGENDYKTKLKGKDDVGKKKRRKISESDKADELLSPNKRVHFEIDEEVDDEEMSDEKQIDTGERILLGALDNDEATNETAFQKRQKRLKAKIAHLEEENLAPRSWELSGEVTAANREENGLLEKEVDYDYTRKIAPVITVDKTQKLEALIIQRIKDKAFDDVTRKERELDTAKGYRALVKEEMTKKSLAEVYEEEFQKSQNGVNVEEKDERKVEIEKRMKELFFKIDTLFHYNTNPPEVRPEVSIVTNMASLRKEEVGPLASTEEMLVAPEEVKRHERGEVKGKDERTDTDRARERRKKKKLQKLMDREKRRKSISEKNENRNDNGEKNEKFTKPSAFFKQLQETSLKEDYIFLRRNLHFLLEDFEVKEHSKKNIEKKINKGNKKKNAGAKFIL</sequence>
<dbReference type="STRING" id="451379.A0A0N5AP35"/>
<organism evidence="8 9">
    <name type="scientific">Syphacia muris</name>
    <dbReference type="NCBI Taxonomy" id="451379"/>
    <lineage>
        <taxon>Eukaryota</taxon>
        <taxon>Metazoa</taxon>
        <taxon>Ecdysozoa</taxon>
        <taxon>Nematoda</taxon>
        <taxon>Chromadorea</taxon>
        <taxon>Rhabditida</taxon>
        <taxon>Spirurina</taxon>
        <taxon>Oxyuridomorpha</taxon>
        <taxon>Oxyuroidea</taxon>
        <taxon>Oxyuridae</taxon>
        <taxon>Syphacia</taxon>
    </lineage>
</organism>
<keyword evidence="8" id="KW-1185">Reference proteome</keyword>
<feature type="compositionally biased region" description="Basic and acidic residues" evidence="7">
    <location>
        <begin position="266"/>
        <end position="288"/>
    </location>
</feature>
<dbReference type="GO" id="GO:0032040">
    <property type="term" value="C:small-subunit processome"/>
    <property type="evidence" value="ECO:0007669"/>
    <property type="project" value="TreeGrafter"/>
</dbReference>
<feature type="compositionally biased region" description="Acidic residues" evidence="7">
    <location>
        <begin position="608"/>
        <end position="620"/>
    </location>
</feature>
<keyword evidence="4" id="KW-0539">Nucleus</keyword>
<feature type="compositionally biased region" description="Basic and acidic residues" evidence="7">
    <location>
        <begin position="540"/>
        <end position="552"/>
    </location>
</feature>
<reference evidence="9" key="1">
    <citation type="submission" date="2016-04" db="UniProtKB">
        <authorList>
            <consortium name="WormBaseParasite"/>
        </authorList>
    </citation>
    <scope>IDENTIFICATION</scope>
</reference>
<keyword evidence="3" id="KW-0698">rRNA processing</keyword>
<feature type="compositionally biased region" description="Basic residues" evidence="7">
    <location>
        <begin position="142"/>
        <end position="156"/>
    </location>
</feature>
<keyword evidence="5" id="KW-0687">Ribonucleoprotein</keyword>
<evidence type="ECO:0000313" key="8">
    <source>
        <dbReference type="Proteomes" id="UP000046393"/>
    </source>
</evidence>
<accession>A0A0N5AP35</accession>
<evidence type="ECO:0000256" key="2">
    <source>
        <dbReference type="ARBA" id="ARBA00022517"/>
    </source>
</evidence>
<evidence type="ECO:0000256" key="5">
    <source>
        <dbReference type="ARBA" id="ARBA00023274"/>
    </source>
</evidence>
<dbReference type="AlphaFoldDB" id="A0A0N5AP35"/>
<feature type="region of interest" description="Disordered" evidence="7">
    <location>
        <begin position="607"/>
        <end position="629"/>
    </location>
</feature>
<feature type="compositionally biased region" description="Basic and acidic residues" evidence="7">
    <location>
        <begin position="988"/>
        <end position="1016"/>
    </location>
</feature>
<evidence type="ECO:0000313" key="9">
    <source>
        <dbReference type="WBParaSite" id="SMUV_0000639801-mRNA-1"/>
    </source>
</evidence>
<protein>
    <submittedName>
        <fullName evidence="9">U3 small nucleolar ribonucleoprotein protein MPP10</fullName>
    </submittedName>
</protein>
<feature type="region of interest" description="Disordered" evidence="7">
    <location>
        <begin position="700"/>
        <end position="722"/>
    </location>
</feature>
<feature type="compositionally biased region" description="Acidic residues" evidence="7">
    <location>
        <begin position="556"/>
        <end position="569"/>
    </location>
</feature>
<evidence type="ECO:0000256" key="6">
    <source>
        <dbReference type="ARBA" id="ARBA00029455"/>
    </source>
</evidence>
<feature type="compositionally biased region" description="Basic and acidic residues" evidence="7">
    <location>
        <begin position="351"/>
        <end position="364"/>
    </location>
</feature>
<keyword evidence="2" id="KW-0690">Ribosome biogenesis</keyword>
<dbReference type="PANTHER" id="PTHR17039:SF0">
    <property type="entry name" value="U3 SMALL NUCLEOLAR RIBONUCLEOPROTEIN PROTEIN MPP10"/>
    <property type="match status" value="1"/>
</dbReference>
<feature type="compositionally biased region" description="Basic and acidic residues" evidence="7">
    <location>
        <begin position="311"/>
        <end position="320"/>
    </location>
</feature>
<feature type="compositionally biased region" description="Polar residues" evidence="7">
    <location>
        <begin position="104"/>
        <end position="132"/>
    </location>
</feature>
<dbReference type="WBParaSite" id="SMUV_0000639801-mRNA-1">
    <property type="protein sequence ID" value="SMUV_0000639801-mRNA-1"/>
    <property type="gene ID" value="SMUV_0000639801"/>
</dbReference>
<dbReference type="GO" id="GO:0006364">
    <property type="term" value="P:rRNA processing"/>
    <property type="evidence" value="ECO:0007669"/>
    <property type="project" value="UniProtKB-KW"/>
</dbReference>
<dbReference type="PANTHER" id="PTHR17039">
    <property type="entry name" value="U3 SMALL NUCLEOLAR RIBONUCLEOPROTEIN PROTEIN MPP10"/>
    <property type="match status" value="1"/>
</dbReference>
<feature type="region of interest" description="Disordered" evidence="7">
    <location>
        <begin position="31"/>
        <end position="372"/>
    </location>
</feature>
<comment type="similarity">
    <text evidence="6">Belongs to the MPP10 family.</text>
</comment>
<name>A0A0N5AP35_9BILA</name>
<dbReference type="Proteomes" id="UP000046393">
    <property type="component" value="Unplaced"/>
</dbReference>
<dbReference type="GO" id="GO:0034457">
    <property type="term" value="C:Mpp10 complex"/>
    <property type="evidence" value="ECO:0007669"/>
    <property type="project" value="InterPro"/>
</dbReference>
<proteinExistence type="inferred from homology"/>
<feature type="region of interest" description="Disordered" evidence="7">
    <location>
        <begin position="941"/>
        <end position="1016"/>
    </location>
</feature>
<evidence type="ECO:0000256" key="4">
    <source>
        <dbReference type="ARBA" id="ARBA00023242"/>
    </source>
</evidence>
<evidence type="ECO:0000256" key="3">
    <source>
        <dbReference type="ARBA" id="ARBA00022552"/>
    </source>
</evidence>
<feature type="compositionally biased region" description="Basic and acidic residues" evidence="7">
    <location>
        <begin position="955"/>
        <end position="978"/>
    </location>
</feature>
<dbReference type="InterPro" id="IPR012173">
    <property type="entry name" value="Mpp10"/>
</dbReference>